<dbReference type="PIRSF" id="PIRSF006910">
    <property type="entry name" value="NA_bind_Rv2694c_prd"/>
    <property type="match status" value="1"/>
</dbReference>
<keyword evidence="2" id="KW-1185">Reference proteome</keyword>
<sequence length="125" mass="13821">MAPAAAHYFRRLSRRLTQDIDELDAEEISQQADVLGAKRASECCRGEEVTMVGRLRSVEACPKTANASVIAELFDGSEAVKLVWIGRRRIPGIEPGRSLLVRGRIGERDGGKVIYNPYYELQSAS</sequence>
<proteinExistence type="predicted"/>
<evidence type="ECO:0000313" key="2">
    <source>
        <dbReference type="Proteomes" id="UP001152755"/>
    </source>
</evidence>
<evidence type="ECO:0000313" key="1">
    <source>
        <dbReference type="EMBL" id="MDG3016590.1"/>
    </source>
</evidence>
<dbReference type="Gene3D" id="2.40.50.140">
    <property type="entry name" value="Nucleic acid-binding proteins"/>
    <property type="match status" value="1"/>
</dbReference>
<dbReference type="InterPro" id="IPR012340">
    <property type="entry name" value="NA-bd_OB-fold"/>
</dbReference>
<organism evidence="1 2">
    <name type="scientific">Speluncibacter jeojiensis</name>
    <dbReference type="NCBI Taxonomy" id="2710754"/>
    <lineage>
        <taxon>Bacteria</taxon>
        <taxon>Bacillati</taxon>
        <taxon>Actinomycetota</taxon>
        <taxon>Actinomycetes</taxon>
        <taxon>Mycobacteriales</taxon>
        <taxon>Speluncibacteraceae</taxon>
        <taxon>Speluncibacter</taxon>
    </lineage>
</organism>
<protein>
    <submittedName>
        <fullName evidence="1">OB-fold nucleic acid binding domain-containing protein</fullName>
    </submittedName>
</protein>
<name>A0A9X4M217_9ACTN</name>
<gene>
    <name evidence="1" type="ORF">NVS88_18700</name>
</gene>
<reference evidence="1" key="1">
    <citation type="submission" date="2022-08" db="EMBL/GenBank/DDBJ databases">
        <title>Genome analysis of Corynebacteriales strain.</title>
        <authorList>
            <person name="Lee S.D."/>
        </authorList>
    </citation>
    <scope>NUCLEOTIDE SEQUENCE</scope>
    <source>
        <strain evidence="1">D3-21</strain>
    </source>
</reference>
<dbReference type="AlphaFoldDB" id="A0A9X4M217"/>
<dbReference type="EMBL" id="JANRHA010000015">
    <property type="protein sequence ID" value="MDG3016590.1"/>
    <property type="molecule type" value="Genomic_DNA"/>
</dbReference>
<dbReference type="InterPro" id="IPR016499">
    <property type="entry name" value="NucleicA-bd_Rv2694c_prd"/>
</dbReference>
<comment type="caution">
    <text evidence="1">The sequence shown here is derived from an EMBL/GenBank/DDBJ whole genome shotgun (WGS) entry which is preliminary data.</text>
</comment>
<dbReference type="Proteomes" id="UP001152755">
    <property type="component" value="Unassembled WGS sequence"/>
</dbReference>
<dbReference type="CDD" id="cd04488">
    <property type="entry name" value="RecG_wedge_OBF"/>
    <property type="match status" value="1"/>
</dbReference>
<dbReference type="RefSeq" id="WP_277833529.1">
    <property type="nucleotide sequence ID" value="NZ_JAAIVF010000004.1"/>
</dbReference>
<accession>A0A9X4M217</accession>